<dbReference type="EMBL" id="JBHUMB010000005">
    <property type="protein sequence ID" value="MFD2742311.1"/>
    <property type="molecule type" value="Genomic_DNA"/>
</dbReference>
<keyword evidence="2" id="KW-1185">Reference proteome</keyword>
<proteinExistence type="predicted"/>
<accession>A0ABW5UBG4</accession>
<protein>
    <submittedName>
        <fullName evidence="1">Uncharacterized protein</fullName>
    </submittedName>
</protein>
<evidence type="ECO:0000313" key="2">
    <source>
        <dbReference type="Proteomes" id="UP001597418"/>
    </source>
</evidence>
<evidence type="ECO:0000313" key="1">
    <source>
        <dbReference type="EMBL" id="MFD2742311.1"/>
    </source>
</evidence>
<dbReference type="RefSeq" id="WP_156472450.1">
    <property type="nucleotide sequence ID" value="NZ_JBHUMB010000005.1"/>
</dbReference>
<gene>
    <name evidence="1" type="ORF">ACFSQ6_02780</name>
</gene>
<comment type="caution">
    <text evidence="1">The sequence shown here is derived from an EMBL/GenBank/DDBJ whole genome shotgun (WGS) entry which is preliminary data.</text>
</comment>
<organism evidence="1 2">
    <name type="scientific">Sphingobacterium populi</name>
    <dbReference type="NCBI Taxonomy" id="1812824"/>
    <lineage>
        <taxon>Bacteria</taxon>
        <taxon>Pseudomonadati</taxon>
        <taxon>Bacteroidota</taxon>
        <taxon>Sphingobacteriia</taxon>
        <taxon>Sphingobacteriales</taxon>
        <taxon>Sphingobacteriaceae</taxon>
        <taxon>Sphingobacterium</taxon>
    </lineage>
</organism>
<reference evidence="2" key="1">
    <citation type="journal article" date="2019" name="Int. J. Syst. Evol. Microbiol.">
        <title>The Global Catalogue of Microorganisms (GCM) 10K type strain sequencing project: providing services to taxonomists for standard genome sequencing and annotation.</title>
        <authorList>
            <consortium name="The Broad Institute Genomics Platform"/>
            <consortium name="The Broad Institute Genome Sequencing Center for Infectious Disease"/>
            <person name="Wu L."/>
            <person name="Ma J."/>
        </authorList>
    </citation>
    <scope>NUCLEOTIDE SEQUENCE [LARGE SCALE GENOMIC DNA]</scope>
    <source>
        <strain evidence="2">KCTC 42247</strain>
    </source>
</reference>
<name>A0ABW5UBG4_9SPHI</name>
<dbReference type="PROSITE" id="PS51257">
    <property type="entry name" value="PROKAR_LIPOPROTEIN"/>
    <property type="match status" value="1"/>
</dbReference>
<sequence>MRKLIYTILGISAFSFMSCHSSQERADDVDNELTPVEPADQQRYNINQSTEEVINLDTTSTDTTNLPND</sequence>
<dbReference type="Proteomes" id="UP001597418">
    <property type="component" value="Unassembled WGS sequence"/>
</dbReference>